<protein>
    <submittedName>
        <fullName evidence="1">Uncharacterized protein</fullName>
    </submittedName>
</protein>
<reference evidence="2" key="1">
    <citation type="journal article" date="2019" name="Nat. Commun.">
        <title>Expansion of phycobilisome linker gene families in mesophilic red algae.</title>
        <authorList>
            <person name="Lee J."/>
            <person name="Kim D."/>
            <person name="Bhattacharya D."/>
            <person name="Yoon H.S."/>
        </authorList>
    </citation>
    <scope>NUCLEOTIDE SEQUENCE [LARGE SCALE GENOMIC DNA]</scope>
    <source>
        <strain evidence="2">CCMP 1328</strain>
    </source>
</reference>
<evidence type="ECO:0000313" key="2">
    <source>
        <dbReference type="Proteomes" id="UP000324585"/>
    </source>
</evidence>
<proteinExistence type="predicted"/>
<keyword evidence="2" id="KW-1185">Reference proteome</keyword>
<name>A0A5J4YUC2_PORPP</name>
<organism evidence="1 2">
    <name type="scientific">Porphyridium purpureum</name>
    <name type="common">Red alga</name>
    <name type="synonym">Porphyridium cruentum</name>
    <dbReference type="NCBI Taxonomy" id="35688"/>
    <lineage>
        <taxon>Eukaryota</taxon>
        <taxon>Rhodophyta</taxon>
        <taxon>Bangiophyceae</taxon>
        <taxon>Porphyridiales</taxon>
        <taxon>Porphyridiaceae</taxon>
        <taxon>Porphyridium</taxon>
    </lineage>
</organism>
<gene>
    <name evidence="1" type="ORF">FVE85_3086</name>
</gene>
<comment type="caution">
    <text evidence="1">The sequence shown here is derived from an EMBL/GenBank/DDBJ whole genome shotgun (WGS) entry which is preliminary data.</text>
</comment>
<sequence length="228" mass="25141">MEAWSAQVVRSAQLEACDAADALKGSLSELLHTCSCACPDADGQATVAHEPVCAEAQRRAQSAVDDIMAGFAPRLRDNLSLWRSYTKSLGLDRIVDVDAGGSVPLEWTLDVEMPSVCQNSVFADEQTRSHLMEELVRTRVERERVQVELRMLEDSASALISAETRETEQPRAEWTQAPHVLERALKLESLARKIEAHHPAYTQATSYPSLCLPTMDATSVSHIEALLQ</sequence>
<dbReference type="EMBL" id="VRMN01000004">
    <property type="protein sequence ID" value="KAA8494845.1"/>
    <property type="molecule type" value="Genomic_DNA"/>
</dbReference>
<dbReference type="Proteomes" id="UP000324585">
    <property type="component" value="Unassembled WGS sequence"/>
</dbReference>
<evidence type="ECO:0000313" key="1">
    <source>
        <dbReference type="EMBL" id="KAA8494845.1"/>
    </source>
</evidence>
<dbReference type="AlphaFoldDB" id="A0A5J4YUC2"/>
<accession>A0A5J4YUC2</accession>